<organism evidence="1 2">
    <name type="scientific">Selenomonas ruminantium</name>
    <dbReference type="NCBI Taxonomy" id="971"/>
    <lineage>
        <taxon>Bacteria</taxon>
        <taxon>Bacillati</taxon>
        <taxon>Bacillota</taxon>
        <taxon>Negativicutes</taxon>
        <taxon>Selenomonadales</taxon>
        <taxon>Selenomonadaceae</taxon>
        <taxon>Selenomonas</taxon>
    </lineage>
</organism>
<sequence>MHPIEELRDLSYRKAKNIYVNKLPSKVIERLERELRYISETELS</sequence>
<name>A0A1I3D4Z6_SELRU</name>
<gene>
    <name evidence="1" type="ORF">SAMN04487861_10594</name>
</gene>
<evidence type="ECO:0000313" key="2">
    <source>
        <dbReference type="Proteomes" id="UP000183639"/>
    </source>
</evidence>
<reference evidence="1 2" key="1">
    <citation type="submission" date="2016-10" db="EMBL/GenBank/DDBJ databases">
        <authorList>
            <person name="de Groot N.N."/>
        </authorList>
    </citation>
    <scope>NUCLEOTIDE SEQUENCE [LARGE SCALE GENOMIC DNA]</scope>
    <source>
        <strain evidence="1 2">Z108</strain>
    </source>
</reference>
<dbReference type="Proteomes" id="UP000183639">
    <property type="component" value="Unassembled WGS sequence"/>
</dbReference>
<dbReference type="AlphaFoldDB" id="A0A1I3D4Z6"/>
<evidence type="ECO:0000313" key="1">
    <source>
        <dbReference type="EMBL" id="SFH81792.1"/>
    </source>
</evidence>
<proteinExistence type="predicted"/>
<dbReference type="EMBL" id="FOQK01000005">
    <property type="protein sequence ID" value="SFH81792.1"/>
    <property type="molecule type" value="Genomic_DNA"/>
</dbReference>
<protein>
    <submittedName>
        <fullName evidence="1">Uncharacterized protein</fullName>
    </submittedName>
</protein>
<accession>A0A1I3D4Z6</accession>